<dbReference type="PANTHER" id="PTHR10357:SF210">
    <property type="entry name" value="MALTODEXTRIN GLUCOSIDASE"/>
    <property type="match status" value="1"/>
</dbReference>
<evidence type="ECO:0000313" key="6">
    <source>
        <dbReference type="Proteomes" id="UP001597511"/>
    </source>
</evidence>
<dbReference type="SMART" id="SM00642">
    <property type="entry name" value="Aamy"/>
    <property type="match status" value="1"/>
</dbReference>
<dbReference type="Proteomes" id="UP001597511">
    <property type="component" value="Unassembled WGS sequence"/>
</dbReference>
<dbReference type="InterPro" id="IPR013783">
    <property type="entry name" value="Ig-like_fold"/>
</dbReference>
<proteinExistence type="predicted"/>
<feature type="domain" description="Glycosyl hydrolase family 13 catalytic" evidence="4">
    <location>
        <begin position="137"/>
        <end position="542"/>
    </location>
</feature>
<sequence>MRKHFLLCFCSSFILLVCLYAQPTLYPTNWFTGLKDNNLQLMVRGEGVANKVPMIKMPAAGMQLAEGMTLKSIQRTDNPNYIFLNIVISAAAKPGVRKIQLGPKDKGLQFNYELVQKNKQNGKTRTQGVSAADFVYLLMPDRFANGDPGNDIIPGYRSNTSDRTNKYDRHGGDFKGIEKNFGYLKQLGITTIWMTPILENNVTMMHEWGNNVAGYHGYWFTDHYEIDKRFGGNEGYKAFCDNAHQNGFKVIQDAVYNHISKEHWIYLDPPAKDWINNWPVFQGPNHREEVLFDPYASAYDKKVMLDGWFVDHLPDLNQRNPELAKYLIQHAIWSTETYGIDSWRVDTYKYCDEAFMNEVNKALYREFPNITILGEAWVNSVIGNAYFTQNNMGNIFKHNANGIIDFQTCFAMLSGMNRAEGWMDGVNKLYTTLAQDIVYKNPMNNLLFLDNHDMDRVYSVVGEDWGKFKMGINWLLTLRGIPQIYYGTEILMKNFKNPNDAMVREDFPGGWADDKVNKFTAAGRTPKEDSAYTYMSKLANFRKTAPAITQGKLMQYIPSNGLYVYYRYTDRQSVVVLSHTGKEAAKPNWGNMQERIAGFSKLKDVVTGKVISLQDLTLQPGDSYVMELLP</sequence>
<dbReference type="Pfam" id="PF09087">
    <property type="entry name" value="Cyc-maltodext_N"/>
    <property type="match status" value="1"/>
</dbReference>
<organism evidence="5 6">
    <name type="scientific">Terrimonas rubra</name>
    <dbReference type="NCBI Taxonomy" id="1035890"/>
    <lineage>
        <taxon>Bacteria</taxon>
        <taxon>Pseudomonadati</taxon>
        <taxon>Bacteroidota</taxon>
        <taxon>Chitinophagia</taxon>
        <taxon>Chitinophagales</taxon>
        <taxon>Chitinophagaceae</taxon>
        <taxon>Terrimonas</taxon>
    </lineage>
</organism>
<dbReference type="InterPro" id="IPR017853">
    <property type="entry name" value="GH"/>
</dbReference>
<evidence type="ECO:0000313" key="5">
    <source>
        <dbReference type="EMBL" id="MFD2921541.1"/>
    </source>
</evidence>
<dbReference type="EMBL" id="JBHUOZ010000003">
    <property type="protein sequence ID" value="MFD2921541.1"/>
    <property type="molecule type" value="Genomic_DNA"/>
</dbReference>
<dbReference type="Pfam" id="PF10438">
    <property type="entry name" value="Cyc-maltodext_C"/>
    <property type="match status" value="1"/>
</dbReference>
<dbReference type="GO" id="GO:0016787">
    <property type="term" value="F:hydrolase activity"/>
    <property type="evidence" value="ECO:0007669"/>
    <property type="project" value="UniProtKB-KW"/>
</dbReference>
<comment type="caution">
    <text evidence="5">The sequence shown here is derived from an EMBL/GenBank/DDBJ whole genome shotgun (WGS) entry which is preliminary data.</text>
</comment>
<dbReference type="SUPFAM" id="SSF51011">
    <property type="entry name" value="Glycosyl hydrolase domain"/>
    <property type="match status" value="1"/>
</dbReference>
<keyword evidence="2" id="KW-0326">Glycosidase</keyword>
<accession>A0ABW6AA58</accession>
<keyword evidence="1 5" id="KW-0378">Hydrolase</keyword>
<evidence type="ECO:0000259" key="4">
    <source>
        <dbReference type="SMART" id="SM00642"/>
    </source>
</evidence>
<dbReference type="PANTHER" id="PTHR10357">
    <property type="entry name" value="ALPHA-AMYLASE FAMILY MEMBER"/>
    <property type="match status" value="1"/>
</dbReference>
<keyword evidence="3" id="KW-0732">Signal</keyword>
<dbReference type="SUPFAM" id="SSF51445">
    <property type="entry name" value="(Trans)glycosidases"/>
    <property type="match status" value="1"/>
</dbReference>
<dbReference type="InterPro" id="IPR013780">
    <property type="entry name" value="Glyco_hydro_b"/>
</dbReference>
<feature type="chain" id="PRO_5047031051" evidence="3">
    <location>
        <begin position="22"/>
        <end position="630"/>
    </location>
</feature>
<evidence type="ECO:0000256" key="3">
    <source>
        <dbReference type="SAM" id="SignalP"/>
    </source>
</evidence>
<name>A0ABW6AA58_9BACT</name>
<dbReference type="Gene3D" id="2.60.40.10">
    <property type="entry name" value="Immunoglobulins"/>
    <property type="match status" value="1"/>
</dbReference>
<dbReference type="RefSeq" id="WP_386102049.1">
    <property type="nucleotide sequence ID" value="NZ_JBHUOZ010000003.1"/>
</dbReference>
<dbReference type="InterPro" id="IPR014756">
    <property type="entry name" value="Ig_E-set"/>
</dbReference>
<dbReference type="InterPro" id="IPR006047">
    <property type="entry name" value="GH13_cat_dom"/>
</dbReference>
<feature type="signal peptide" evidence="3">
    <location>
        <begin position="1"/>
        <end position="21"/>
    </location>
</feature>
<evidence type="ECO:0000256" key="2">
    <source>
        <dbReference type="ARBA" id="ARBA00023295"/>
    </source>
</evidence>
<keyword evidence="6" id="KW-1185">Reference proteome</keyword>
<dbReference type="Gene3D" id="2.60.40.1180">
    <property type="entry name" value="Golgi alpha-mannosidase II"/>
    <property type="match status" value="1"/>
</dbReference>
<gene>
    <name evidence="5" type="ORF">ACFS6H_17600</name>
</gene>
<dbReference type="Gene3D" id="3.20.20.80">
    <property type="entry name" value="Glycosidases"/>
    <property type="match status" value="1"/>
</dbReference>
<dbReference type="Pfam" id="PF00128">
    <property type="entry name" value="Alpha-amylase"/>
    <property type="match status" value="1"/>
</dbReference>
<dbReference type="SUPFAM" id="SSF81296">
    <property type="entry name" value="E set domains"/>
    <property type="match status" value="1"/>
</dbReference>
<dbReference type="InterPro" id="IPR019492">
    <property type="entry name" value="Cyclo-malto-dextrinase_C"/>
</dbReference>
<dbReference type="InterPro" id="IPR015171">
    <property type="entry name" value="Cyc-maltodext_N"/>
</dbReference>
<evidence type="ECO:0000256" key="1">
    <source>
        <dbReference type="ARBA" id="ARBA00022801"/>
    </source>
</evidence>
<protein>
    <submittedName>
        <fullName evidence="5">Alpha-amylase family glycosyl hydrolase</fullName>
    </submittedName>
</protein>
<reference evidence="6" key="1">
    <citation type="journal article" date="2019" name="Int. J. Syst. Evol. Microbiol.">
        <title>The Global Catalogue of Microorganisms (GCM) 10K type strain sequencing project: providing services to taxonomists for standard genome sequencing and annotation.</title>
        <authorList>
            <consortium name="The Broad Institute Genomics Platform"/>
            <consortium name="The Broad Institute Genome Sequencing Center for Infectious Disease"/>
            <person name="Wu L."/>
            <person name="Ma J."/>
        </authorList>
    </citation>
    <scope>NUCLEOTIDE SEQUENCE [LARGE SCALE GENOMIC DNA]</scope>
    <source>
        <strain evidence="6">KCTC 23299</strain>
    </source>
</reference>